<feature type="domain" description="CBS" evidence="12">
    <location>
        <begin position="273"/>
        <end position="330"/>
    </location>
</feature>
<keyword evidence="7 9" id="KW-0472">Membrane</keyword>
<dbReference type="InterPro" id="IPR044751">
    <property type="entry name" value="Ion_transp-like_CBS"/>
</dbReference>
<dbReference type="PANTHER" id="PTHR22777:SF17">
    <property type="entry name" value="UPF0053 PROTEIN SLL0260"/>
    <property type="match status" value="1"/>
</dbReference>
<keyword evidence="15" id="KW-1185">Reference proteome</keyword>
<evidence type="ECO:0000256" key="10">
    <source>
        <dbReference type="SAM" id="MobiDB-lite"/>
    </source>
</evidence>
<feature type="transmembrane region" description="Helical" evidence="11">
    <location>
        <begin position="127"/>
        <end position="156"/>
    </location>
</feature>
<evidence type="ECO:0000256" key="11">
    <source>
        <dbReference type="SAM" id="Phobius"/>
    </source>
</evidence>
<evidence type="ECO:0000259" key="13">
    <source>
        <dbReference type="PROSITE" id="PS51846"/>
    </source>
</evidence>
<feature type="domain" description="CNNM transmembrane" evidence="13">
    <location>
        <begin position="1"/>
        <end position="189"/>
    </location>
</feature>
<feature type="region of interest" description="Disordered" evidence="10">
    <location>
        <begin position="418"/>
        <end position="438"/>
    </location>
</feature>
<proteinExistence type="inferred from homology"/>
<comment type="subcellular location">
    <subcellularLocation>
        <location evidence="1">Membrane</location>
        <topology evidence="1">Multi-pass membrane protein</topology>
    </subcellularLocation>
</comment>
<dbReference type="InterPro" id="IPR002550">
    <property type="entry name" value="CNNM"/>
</dbReference>
<reference evidence="14 15" key="1">
    <citation type="journal article" date="2021" name="ISME Commun">
        <title>Automated analysis of genomic sequences facilitates high-throughput and comprehensive description of bacteria.</title>
        <authorList>
            <person name="Hitch T.C.A."/>
        </authorList>
    </citation>
    <scope>NUCLEOTIDE SEQUENCE [LARGE SCALE GENOMIC DNA]</scope>
    <source>
        <strain evidence="14 15">H2_18</strain>
    </source>
</reference>
<name>A0ABT2T9V5_9FIRM</name>
<dbReference type="InterPro" id="IPR046342">
    <property type="entry name" value="CBS_dom_sf"/>
</dbReference>
<feature type="transmembrane region" description="Helical" evidence="11">
    <location>
        <begin position="6"/>
        <end position="29"/>
    </location>
</feature>
<evidence type="ECO:0000313" key="14">
    <source>
        <dbReference type="EMBL" id="MCU6747062.1"/>
    </source>
</evidence>
<dbReference type="InterPro" id="IPR036318">
    <property type="entry name" value="FAD-bd_PCMH-like_sf"/>
</dbReference>
<feature type="transmembrane region" description="Helical" evidence="11">
    <location>
        <begin position="88"/>
        <end position="107"/>
    </location>
</feature>
<dbReference type="SUPFAM" id="SSF54631">
    <property type="entry name" value="CBS-domain pair"/>
    <property type="match status" value="1"/>
</dbReference>
<evidence type="ECO:0000256" key="3">
    <source>
        <dbReference type="ARBA" id="ARBA00022692"/>
    </source>
</evidence>
<evidence type="ECO:0000313" key="15">
    <source>
        <dbReference type="Proteomes" id="UP001652394"/>
    </source>
</evidence>
<comment type="similarity">
    <text evidence="2">Belongs to the UPF0053 family.</text>
</comment>
<dbReference type="PROSITE" id="PS51846">
    <property type="entry name" value="CNNM"/>
    <property type="match status" value="1"/>
</dbReference>
<evidence type="ECO:0000256" key="5">
    <source>
        <dbReference type="ARBA" id="ARBA00022989"/>
    </source>
</evidence>
<evidence type="ECO:0000256" key="2">
    <source>
        <dbReference type="ARBA" id="ARBA00006337"/>
    </source>
</evidence>
<evidence type="ECO:0000256" key="8">
    <source>
        <dbReference type="PROSITE-ProRule" id="PRU00703"/>
    </source>
</evidence>
<dbReference type="SUPFAM" id="SSF56176">
    <property type="entry name" value="FAD-binding/transporter-associated domain-like"/>
    <property type="match status" value="1"/>
</dbReference>
<gene>
    <name evidence="14" type="ORF">OCV51_05240</name>
</gene>
<dbReference type="Gene3D" id="3.30.465.10">
    <property type="match status" value="1"/>
</dbReference>
<dbReference type="InterPro" id="IPR005170">
    <property type="entry name" value="Transptr-assoc_dom"/>
</dbReference>
<evidence type="ECO:0000256" key="7">
    <source>
        <dbReference type="ARBA" id="ARBA00023136"/>
    </source>
</evidence>
<evidence type="ECO:0000256" key="1">
    <source>
        <dbReference type="ARBA" id="ARBA00004141"/>
    </source>
</evidence>
<dbReference type="PROSITE" id="PS51371">
    <property type="entry name" value="CBS"/>
    <property type="match status" value="2"/>
</dbReference>
<evidence type="ECO:0000256" key="9">
    <source>
        <dbReference type="PROSITE-ProRule" id="PRU01193"/>
    </source>
</evidence>
<dbReference type="InterPro" id="IPR000644">
    <property type="entry name" value="CBS_dom"/>
</dbReference>
<keyword evidence="3 9" id="KW-0812">Transmembrane</keyword>
<dbReference type="PANTHER" id="PTHR22777">
    <property type="entry name" value="HEMOLYSIN-RELATED"/>
    <property type="match status" value="1"/>
</dbReference>
<dbReference type="Pfam" id="PF00571">
    <property type="entry name" value="CBS"/>
    <property type="match status" value="2"/>
</dbReference>
<evidence type="ECO:0000256" key="6">
    <source>
        <dbReference type="ARBA" id="ARBA00023122"/>
    </source>
</evidence>
<dbReference type="Proteomes" id="UP001652394">
    <property type="component" value="Unassembled WGS sequence"/>
</dbReference>
<protein>
    <submittedName>
        <fullName evidence="14">Hemolysin family protein</fullName>
    </submittedName>
</protein>
<dbReference type="SMART" id="SM01091">
    <property type="entry name" value="CorC_HlyC"/>
    <property type="match status" value="1"/>
</dbReference>
<dbReference type="InterPro" id="IPR016169">
    <property type="entry name" value="FAD-bd_PCMH_sub2"/>
</dbReference>
<dbReference type="CDD" id="cd04590">
    <property type="entry name" value="CBS_pair_CorC_HlyC_assoc"/>
    <property type="match status" value="1"/>
</dbReference>
<evidence type="ECO:0000256" key="4">
    <source>
        <dbReference type="ARBA" id="ARBA00022737"/>
    </source>
</evidence>
<comment type="caution">
    <text evidence="14">The sequence shown here is derived from an EMBL/GenBank/DDBJ whole genome shotgun (WGS) entry which is preliminary data.</text>
</comment>
<dbReference type="Gene3D" id="3.10.580.10">
    <property type="entry name" value="CBS-domain"/>
    <property type="match status" value="1"/>
</dbReference>
<sequence>MDSSDSIQFIILMILLALSAFFSSAETALMTVNKMKMRYLSEQGNKRAKLVLDITENHTSKMLSAILIGNNIVNLSASSLSAMIAYDFGGYMVSIATAVLTFAVLVFGEITPKNFATIHADKVSLLYIPVIHIFMTIMTPVIFVINLFANAILFLLRVDPNARNTTMTEDELRTIVDVSHEDGVIESEEKEMIYNVFDLGDAKAKDVMIPRVQIIFADVNSTYKELIEIFRENKFTRLPIYEETTDNVIGTINMKDLLLFDSDKLDSFHVRDILREAYFTYEYKNISELLVEMRDASFNIAIVLDEYGETAGLITLEDILEEIVGEIHDEYDENEEDFIKKINDREYIIEGSVSLDDVNDELDLNLESEDYDSLGGFIIEHLDRLPELGDKVTTQNGLRLIVEKLDKNRVESVHVYLPEEMQEENELPEKSSKKSETP</sequence>
<dbReference type="EMBL" id="JAOQJX010000005">
    <property type="protein sequence ID" value="MCU6747062.1"/>
    <property type="molecule type" value="Genomic_DNA"/>
</dbReference>
<keyword evidence="4" id="KW-0677">Repeat</keyword>
<accession>A0ABT2T9V5</accession>
<dbReference type="Pfam" id="PF01595">
    <property type="entry name" value="CNNM"/>
    <property type="match status" value="1"/>
</dbReference>
<feature type="domain" description="CBS" evidence="12">
    <location>
        <begin position="208"/>
        <end position="267"/>
    </location>
</feature>
<keyword evidence="6 8" id="KW-0129">CBS domain</keyword>
<dbReference type="RefSeq" id="WP_059066701.1">
    <property type="nucleotide sequence ID" value="NZ_JAOQJX010000005.1"/>
</dbReference>
<evidence type="ECO:0000259" key="12">
    <source>
        <dbReference type="PROSITE" id="PS51371"/>
    </source>
</evidence>
<keyword evidence="5 9" id="KW-1133">Transmembrane helix</keyword>
<organism evidence="14 15">
    <name type="scientific">Faecalicatena acetigenes</name>
    <dbReference type="NCBI Taxonomy" id="2981790"/>
    <lineage>
        <taxon>Bacteria</taxon>
        <taxon>Bacillati</taxon>
        <taxon>Bacillota</taxon>
        <taxon>Clostridia</taxon>
        <taxon>Lachnospirales</taxon>
        <taxon>Lachnospiraceae</taxon>
        <taxon>Faecalicatena</taxon>
    </lineage>
</organism>
<dbReference type="Pfam" id="PF03471">
    <property type="entry name" value="CorC_HlyC"/>
    <property type="match status" value="1"/>
</dbReference>
<feature type="compositionally biased region" description="Basic and acidic residues" evidence="10">
    <location>
        <begin position="427"/>
        <end position="438"/>
    </location>
</feature>